<dbReference type="Pfam" id="PF00255">
    <property type="entry name" value="GSHPx"/>
    <property type="match status" value="1"/>
</dbReference>
<sequence length="177" mass="19961">MDRSRTAHDAGPTLHSFTATTIDGEEQDLSAYRGKVLLVVNTASRCLFTPQYEDLQRLQLAYRDHGFTVLGFPSAQFLQEPGDDDEIAEFCTTSYDVTFPLFSKVDVNGPRAHPLWRWLTSQRSGVIGGRITWNFTKFLVSPEGKVLRRYAPVVPPHRIARRIEAELGLTGGPRLQR</sequence>
<organism evidence="6 7">
    <name type="scientific">Brachybacterium phenoliresistens</name>
    <dbReference type="NCBI Taxonomy" id="396014"/>
    <lineage>
        <taxon>Bacteria</taxon>
        <taxon>Bacillati</taxon>
        <taxon>Actinomycetota</taxon>
        <taxon>Actinomycetes</taxon>
        <taxon>Micrococcales</taxon>
        <taxon>Dermabacteraceae</taxon>
        <taxon>Brachybacterium</taxon>
    </lineage>
</organism>
<evidence type="ECO:0000313" key="6">
    <source>
        <dbReference type="EMBL" id="EWS81287.1"/>
    </source>
</evidence>
<evidence type="ECO:0000256" key="4">
    <source>
        <dbReference type="PIRSR" id="PIRSR000303-1"/>
    </source>
</evidence>
<evidence type="ECO:0000256" key="1">
    <source>
        <dbReference type="ARBA" id="ARBA00006926"/>
    </source>
</evidence>
<dbReference type="PROSITE" id="PS51355">
    <property type="entry name" value="GLUTATHIONE_PEROXID_3"/>
    <property type="match status" value="1"/>
</dbReference>
<dbReference type="PIRSF" id="PIRSF000303">
    <property type="entry name" value="Glutathion_perox"/>
    <property type="match status" value="1"/>
</dbReference>
<dbReference type="RefSeq" id="WP_051486757.1">
    <property type="nucleotide sequence ID" value="NZ_BAAAOW010000007.1"/>
</dbReference>
<dbReference type="PRINTS" id="PR01011">
    <property type="entry name" value="GLUTPROXDASE"/>
</dbReference>
<dbReference type="Proteomes" id="UP000023067">
    <property type="component" value="Unassembled WGS sequence"/>
</dbReference>
<dbReference type="GO" id="GO:0034599">
    <property type="term" value="P:cellular response to oxidative stress"/>
    <property type="evidence" value="ECO:0007669"/>
    <property type="project" value="TreeGrafter"/>
</dbReference>
<dbReference type="CDD" id="cd00340">
    <property type="entry name" value="GSH_Peroxidase"/>
    <property type="match status" value="1"/>
</dbReference>
<proteinExistence type="inferred from homology"/>
<dbReference type="InterPro" id="IPR036249">
    <property type="entry name" value="Thioredoxin-like_sf"/>
</dbReference>
<dbReference type="InterPro" id="IPR000889">
    <property type="entry name" value="Glutathione_peroxidase"/>
</dbReference>
<feature type="active site" evidence="4">
    <location>
        <position position="46"/>
    </location>
</feature>
<dbReference type="Gene3D" id="3.40.30.10">
    <property type="entry name" value="Glutaredoxin"/>
    <property type="match status" value="1"/>
</dbReference>
<dbReference type="AlphaFoldDB" id="Z9JU41"/>
<dbReference type="FunFam" id="3.40.30.10:FF:000010">
    <property type="entry name" value="Glutathione peroxidase"/>
    <property type="match status" value="1"/>
</dbReference>
<reference evidence="6 7" key="1">
    <citation type="submission" date="2014-02" db="EMBL/GenBank/DDBJ databases">
        <title>Genome sequence of Brachybacterium phenoliresistens strain W13A50.</title>
        <authorList>
            <person name="Wang X."/>
        </authorList>
    </citation>
    <scope>NUCLEOTIDE SEQUENCE [LARGE SCALE GENOMIC DNA]</scope>
    <source>
        <strain evidence="6 7">W13A50</strain>
    </source>
</reference>
<dbReference type="PANTHER" id="PTHR11592">
    <property type="entry name" value="GLUTATHIONE PEROXIDASE"/>
    <property type="match status" value="1"/>
</dbReference>
<gene>
    <name evidence="6" type="ORF">BF93_17095</name>
</gene>
<evidence type="ECO:0000313" key="7">
    <source>
        <dbReference type="Proteomes" id="UP000023067"/>
    </source>
</evidence>
<dbReference type="OrthoDB" id="9785502at2"/>
<dbReference type="PATRIC" id="fig|396014.3.peg.1762"/>
<comment type="similarity">
    <text evidence="1 5">Belongs to the glutathione peroxidase family.</text>
</comment>
<dbReference type="GO" id="GO:0004601">
    <property type="term" value="F:peroxidase activity"/>
    <property type="evidence" value="ECO:0007669"/>
    <property type="project" value="UniProtKB-KW"/>
</dbReference>
<keyword evidence="3 5" id="KW-0560">Oxidoreductase</keyword>
<dbReference type="eggNOG" id="COG0386">
    <property type="taxonomic scope" value="Bacteria"/>
</dbReference>
<dbReference type="SUPFAM" id="SSF52833">
    <property type="entry name" value="Thioredoxin-like"/>
    <property type="match status" value="1"/>
</dbReference>
<dbReference type="STRING" id="396014.BF93_17095"/>
<dbReference type="EMBL" id="JDYK01000008">
    <property type="protein sequence ID" value="EWS81287.1"/>
    <property type="molecule type" value="Genomic_DNA"/>
</dbReference>
<evidence type="ECO:0000256" key="2">
    <source>
        <dbReference type="ARBA" id="ARBA00022559"/>
    </source>
</evidence>
<dbReference type="PANTHER" id="PTHR11592:SF78">
    <property type="entry name" value="GLUTATHIONE PEROXIDASE"/>
    <property type="match status" value="1"/>
</dbReference>
<comment type="caution">
    <text evidence="6">The sequence shown here is derived from an EMBL/GenBank/DDBJ whole genome shotgun (WGS) entry which is preliminary data.</text>
</comment>
<keyword evidence="7" id="KW-1185">Reference proteome</keyword>
<keyword evidence="2 5" id="KW-0575">Peroxidase</keyword>
<name>Z9JU41_9MICO</name>
<accession>Z9JU41</accession>
<dbReference type="HOGENOM" id="CLU_029507_1_1_11"/>
<protein>
    <recommendedName>
        <fullName evidence="5">Glutathione peroxidase</fullName>
    </recommendedName>
</protein>
<evidence type="ECO:0000256" key="3">
    <source>
        <dbReference type="ARBA" id="ARBA00023002"/>
    </source>
</evidence>
<evidence type="ECO:0000256" key="5">
    <source>
        <dbReference type="RuleBase" id="RU000499"/>
    </source>
</evidence>